<evidence type="ECO:0000313" key="1">
    <source>
        <dbReference type="EMBL" id="AUX82639.1"/>
    </source>
</evidence>
<sequence>MDEKYSISFTEALAAQMLCHDRIDETNAIVCLRHAQAVLREEYDFSRKELNAQRSIDEIDDVLIMISANGRRDIFFE</sequence>
<reference evidence="2" key="1">
    <citation type="submission" date="2018-01" db="EMBL/GenBank/DDBJ databases">
        <authorList>
            <person name="Gaut B.S."/>
            <person name="Morton B.R."/>
            <person name="Clegg M.T."/>
            <person name="Duvall M.R."/>
        </authorList>
    </citation>
    <scope>NUCLEOTIDE SEQUENCE [LARGE SCALE GENOMIC DNA]</scope>
</reference>
<dbReference type="Proteomes" id="UP000241884">
    <property type="component" value="Segment"/>
</dbReference>
<gene>
    <name evidence="1" type="primary">52</name>
    <name evidence="1" type="ORF">PBI_AUBERGINE_52</name>
</gene>
<proteinExistence type="predicted"/>
<name>A0A2L0HLQ2_9CAUD</name>
<evidence type="ECO:0000313" key="2">
    <source>
        <dbReference type="Proteomes" id="UP000241884"/>
    </source>
</evidence>
<organism evidence="1 2">
    <name type="scientific">Microbacterium phage Aubergine</name>
    <dbReference type="NCBI Taxonomy" id="2079577"/>
    <lineage>
        <taxon>Viruses</taxon>
        <taxon>Duplodnaviria</taxon>
        <taxon>Heunggongvirae</taxon>
        <taxon>Uroviricota</taxon>
        <taxon>Caudoviricetes</taxon>
        <taxon>Ilzatvirus</taxon>
        <taxon>Ilzatvirus ilzat</taxon>
    </lineage>
</organism>
<dbReference type="EMBL" id="MG839015">
    <property type="protein sequence ID" value="AUX82639.1"/>
    <property type="molecule type" value="Genomic_DNA"/>
</dbReference>
<accession>A0A2L0HLQ2</accession>
<protein>
    <submittedName>
        <fullName evidence="1">Uncharacterized protein</fullName>
    </submittedName>
</protein>